<dbReference type="RefSeq" id="WP_190235456.1">
    <property type="nucleotide sequence ID" value="NZ_SSOA01000002.1"/>
</dbReference>
<evidence type="ECO:0000313" key="1">
    <source>
        <dbReference type="EMBL" id="THF52555.1"/>
    </source>
</evidence>
<reference evidence="1 2" key="1">
    <citation type="submission" date="2019-04" db="EMBL/GenBank/DDBJ databases">
        <title>Rhizobium terrae sp. nov., isolated from a paddy soil.</title>
        <authorList>
            <person name="Lin S.-Y."/>
            <person name="Hameed A."/>
            <person name="Huang H.-I."/>
            <person name="Young C.-C."/>
        </authorList>
    </citation>
    <scope>NUCLEOTIDE SEQUENCE [LARGE SCALE GENOMIC DNA]</scope>
    <source>
        <strain evidence="1 2">CC-HIH110</strain>
    </source>
</reference>
<dbReference type="Proteomes" id="UP000310754">
    <property type="component" value="Unassembled WGS sequence"/>
</dbReference>
<organism evidence="1 2">
    <name type="scientific">Allorhizobium terrae</name>
    <dbReference type="NCBI Taxonomy" id="1848972"/>
    <lineage>
        <taxon>Bacteria</taxon>
        <taxon>Pseudomonadati</taxon>
        <taxon>Pseudomonadota</taxon>
        <taxon>Alphaproteobacteria</taxon>
        <taxon>Hyphomicrobiales</taxon>
        <taxon>Rhizobiaceae</taxon>
        <taxon>Rhizobium/Agrobacterium group</taxon>
        <taxon>Allorhizobium</taxon>
    </lineage>
</organism>
<dbReference type="InterPro" id="IPR011739">
    <property type="entry name" value="GTA_rcc01693"/>
</dbReference>
<gene>
    <name evidence="1" type="ORF">E6C51_07160</name>
</gene>
<protein>
    <submittedName>
        <fullName evidence="1">Phage tail assembly chaperone</fullName>
    </submittedName>
</protein>
<keyword evidence="2" id="KW-1185">Reference proteome</keyword>
<name>A0A4S4A2S9_9HYPH</name>
<dbReference type="Pfam" id="PF09550">
    <property type="entry name" value="Phage_TAC_6"/>
    <property type="match status" value="1"/>
</dbReference>
<proteinExistence type="predicted"/>
<comment type="caution">
    <text evidence="1">The sequence shown here is derived from an EMBL/GenBank/DDBJ whole genome shotgun (WGS) entry which is preliminary data.</text>
</comment>
<dbReference type="AlphaFoldDB" id="A0A4S4A2S9"/>
<dbReference type="NCBIfam" id="TIGR02216">
    <property type="entry name" value="phage_TIGR02216"/>
    <property type="match status" value="1"/>
</dbReference>
<dbReference type="EMBL" id="SSOA01000002">
    <property type="protein sequence ID" value="THF52555.1"/>
    <property type="molecule type" value="Genomic_DNA"/>
</dbReference>
<evidence type="ECO:0000313" key="2">
    <source>
        <dbReference type="Proteomes" id="UP000310754"/>
    </source>
</evidence>
<dbReference type="InterPro" id="IPR019056">
    <property type="entry name" value="Phage_TAC_6"/>
</dbReference>
<sequence length="79" mass="8519">MNAAAGKATLSEPSAFPWEMVMHVGLCVLRLDPKHFWALTPREFAAMSGAFRPTAVQIGRDDLNALMALYPDQSGGLDG</sequence>
<accession>A0A4S4A2S9</accession>